<keyword evidence="15" id="KW-1185">Reference proteome</keyword>
<keyword evidence="7 9" id="KW-0371">Homeobox</keyword>
<dbReference type="InterPro" id="IPR017970">
    <property type="entry name" value="Homeobox_CS"/>
</dbReference>
<dbReference type="GO" id="GO:0003677">
    <property type="term" value="F:DNA binding"/>
    <property type="evidence" value="ECO:0007669"/>
    <property type="project" value="UniProtKB-UniRule"/>
</dbReference>
<dbReference type="GO" id="GO:0045944">
    <property type="term" value="P:positive regulation of transcription by RNA polymerase II"/>
    <property type="evidence" value="ECO:0007669"/>
    <property type="project" value="InterPro"/>
</dbReference>
<feature type="region of interest" description="Disordered" evidence="12">
    <location>
        <begin position="417"/>
        <end position="544"/>
    </location>
</feature>
<reference evidence="16" key="1">
    <citation type="submission" date="2022-11" db="UniProtKB">
        <authorList>
            <consortium name="WormBaseParasite"/>
        </authorList>
    </citation>
    <scope>IDENTIFICATION</scope>
</reference>
<feature type="compositionally biased region" description="Low complexity" evidence="12">
    <location>
        <begin position="516"/>
        <end position="532"/>
    </location>
</feature>
<dbReference type="GO" id="GO:0005634">
    <property type="term" value="C:nucleus"/>
    <property type="evidence" value="ECO:0007669"/>
    <property type="project" value="UniProtKB-SubCell"/>
</dbReference>
<dbReference type="Gene3D" id="1.10.10.60">
    <property type="entry name" value="Homeodomain-like"/>
    <property type="match status" value="1"/>
</dbReference>
<feature type="compositionally biased region" description="Low complexity" evidence="12">
    <location>
        <begin position="117"/>
        <end position="153"/>
    </location>
</feature>
<dbReference type="GO" id="GO:0007409">
    <property type="term" value="P:axonogenesis"/>
    <property type="evidence" value="ECO:0007669"/>
    <property type="project" value="TreeGrafter"/>
</dbReference>
<sequence>MLNVIYPQKSRSQNACLGKLKRVAELKELQAKKEYSRISKDTRKLMEESVCKVSQHELNAKSCIVASSQVLINQVSDDQVSLTTSNHKSQSQSHTHCPIACGISNCSSFDDSGCGTSLASSGSSDSGSRGWGQSNTPPNNSSSPSKDSHGSYSAMTKIPGGQENANQDSLNNNNNDGTNPYGDARDENCGSDPKIHCSEYESNDENTNSNGSYNLLPSDNISNSLSQGKRRMSMCAGCRLPIIDRYILRVQPNLEFHSDCLVCSDCQRPLDENCTAFVRSGKTYCKQDYFKLFGRRCNRCHMQFERTDMVMRARGFVFHLNCFSCVSCEKRLAPGEQYVIRSDELYCRPDCFRMPDTSPSMRSVFFPSGDDISATSLRQNWVAPPASQPLMSCINPSSNHLGATGLTTASLPDTNLMMDSAVSPNPDAAAFGQFDSNPFNPDQPLAFQRPSWTNPPNHSEFQANQSHSADFGGHHSKPQMHSSLSSSVNSPADYSDNPDSVAAPSSTNSGCCANPTGLSGASSTTTGSNLTSKKSKKDKPAQRVRTVLNEAQLKILKQMYNSNQRPDTTVKEHLVERTGLSARVIRVWFQNKRCKDKKRQNALKEMQQSQEKEQALHGVRLNGIGPLVAGSPTSMVAEACTTSQSGGSNSLLNPIDIRQFPKTQLSTQPNSSCNDDAANAQQPNLRVNPEAYLASQHLLQHQQNMEFGSNSPLNDI</sequence>
<keyword evidence="5 10" id="KW-0440">LIM domain</keyword>
<dbReference type="WBParaSite" id="jg15484">
    <property type="protein sequence ID" value="jg15484"/>
    <property type="gene ID" value="jg15484"/>
</dbReference>
<dbReference type="InterPro" id="IPR001356">
    <property type="entry name" value="HD"/>
</dbReference>
<dbReference type="GO" id="GO:0046872">
    <property type="term" value="F:metal ion binding"/>
    <property type="evidence" value="ECO:0007669"/>
    <property type="project" value="UniProtKB-KW"/>
</dbReference>
<evidence type="ECO:0000256" key="3">
    <source>
        <dbReference type="ARBA" id="ARBA00022737"/>
    </source>
</evidence>
<evidence type="ECO:0000256" key="2">
    <source>
        <dbReference type="ARBA" id="ARBA00022723"/>
    </source>
</evidence>
<evidence type="ECO:0000313" key="16">
    <source>
        <dbReference type="WBParaSite" id="jg15484"/>
    </source>
</evidence>
<evidence type="ECO:0000256" key="4">
    <source>
        <dbReference type="ARBA" id="ARBA00022833"/>
    </source>
</evidence>
<dbReference type="Pfam" id="PF00046">
    <property type="entry name" value="Homeodomain"/>
    <property type="match status" value="1"/>
</dbReference>
<dbReference type="SMART" id="SM00132">
    <property type="entry name" value="LIM"/>
    <property type="match status" value="2"/>
</dbReference>
<evidence type="ECO:0000256" key="7">
    <source>
        <dbReference type="ARBA" id="ARBA00023155"/>
    </source>
</evidence>
<dbReference type="GO" id="GO:0048665">
    <property type="term" value="P:neuron fate specification"/>
    <property type="evidence" value="ECO:0007669"/>
    <property type="project" value="InterPro"/>
</dbReference>
<dbReference type="Gene3D" id="2.10.110.10">
    <property type="entry name" value="Cysteine Rich Protein"/>
    <property type="match status" value="2"/>
</dbReference>
<accession>A0A915D3L0</accession>
<evidence type="ECO:0000256" key="12">
    <source>
        <dbReference type="SAM" id="MobiDB-lite"/>
    </source>
</evidence>
<dbReference type="PROSITE" id="PS50023">
    <property type="entry name" value="LIM_DOMAIN_2"/>
    <property type="match status" value="2"/>
</dbReference>
<feature type="domain" description="LIM zinc-binding" evidence="13">
    <location>
        <begin position="296"/>
        <end position="357"/>
    </location>
</feature>
<evidence type="ECO:0000313" key="15">
    <source>
        <dbReference type="Proteomes" id="UP000887574"/>
    </source>
</evidence>
<dbReference type="CDD" id="cd00086">
    <property type="entry name" value="homeodomain"/>
    <property type="match status" value="1"/>
</dbReference>
<dbReference type="PROSITE" id="PS00478">
    <property type="entry name" value="LIM_DOMAIN_1"/>
    <property type="match status" value="1"/>
</dbReference>
<dbReference type="CDD" id="cd09366">
    <property type="entry name" value="LIM1_Isl"/>
    <property type="match status" value="1"/>
</dbReference>
<dbReference type="SUPFAM" id="SSF57716">
    <property type="entry name" value="Glucocorticoid receptor-like (DNA-binding domain)"/>
    <property type="match status" value="1"/>
</dbReference>
<keyword evidence="4 10" id="KW-0862">Zinc</keyword>
<dbReference type="PROSITE" id="PS50071">
    <property type="entry name" value="HOMEOBOX_2"/>
    <property type="match status" value="1"/>
</dbReference>
<feature type="domain" description="LIM zinc-binding" evidence="13">
    <location>
        <begin position="233"/>
        <end position="295"/>
    </location>
</feature>
<evidence type="ECO:0000256" key="8">
    <source>
        <dbReference type="ARBA" id="ARBA00023242"/>
    </source>
</evidence>
<dbReference type="InterPro" id="IPR047244">
    <property type="entry name" value="ISL1/2-like_LIM1"/>
</dbReference>
<dbReference type="InterPro" id="IPR001781">
    <property type="entry name" value="Znf_LIM"/>
</dbReference>
<proteinExistence type="predicted"/>
<evidence type="ECO:0000256" key="9">
    <source>
        <dbReference type="PROSITE-ProRule" id="PRU00108"/>
    </source>
</evidence>
<dbReference type="SMART" id="SM00389">
    <property type="entry name" value="HOX"/>
    <property type="match status" value="1"/>
</dbReference>
<keyword evidence="3" id="KW-0677">Repeat</keyword>
<dbReference type="PROSITE" id="PS00027">
    <property type="entry name" value="HOMEOBOX_1"/>
    <property type="match status" value="1"/>
</dbReference>
<evidence type="ECO:0000259" key="13">
    <source>
        <dbReference type="PROSITE" id="PS50023"/>
    </source>
</evidence>
<dbReference type="SUPFAM" id="SSF46689">
    <property type="entry name" value="Homeodomain-like"/>
    <property type="match status" value="1"/>
</dbReference>
<feature type="compositionally biased region" description="Low complexity" evidence="12">
    <location>
        <begin position="164"/>
        <end position="179"/>
    </location>
</feature>
<feature type="domain" description="Homeobox" evidence="14">
    <location>
        <begin position="539"/>
        <end position="599"/>
    </location>
</feature>
<dbReference type="PANTHER" id="PTHR24204:SF8">
    <property type="entry name" value="TAILUP, ISOFORM A"/>
    <property type="match status" value="1"/>
</dbReference>
<dbReference type="PANTHER" id="PTHR24204">
    <property type="entry name" value="INSULIN GENE ENHANCER PROTEIN"/>
    <property type="match status" value="1"/>
</dbReference>
<dbReference type="InterPro" id="IPR047169">
    <property type="entry name" value="ISL1/2-like"/>
</dbReference>
<evidence type="ECO:0000259" key="14">
    <source>
        <dbReference type="PROSITE" id="PS50071"/>
    </source>
</evidence>
<dbReference type="InterPro" id="IPR009057">
    <property type="entry name" value="Homeodomain-like_sf"/>
</dbReference>
<keyword evidence="2 10" id="KW-0479">Metal-binding</keyword>
<evidence type="ECO:0000256" key="6">
    <source>
        <dbReference type="ARBA" id="ARBA00023125"/>
    </source>
</evidence>
<dbReference type="Proteomes" id="UP000887574">
    <property type="component" value="Unplaced"/>
</dbReference>
<feature type="compositionally biased region" description="Polar residues" evidence="12">
    <location>
        <begin position="450"/>
        <end position="468"/>
    </location>
</feature>
<evidence type="ECO:0000256" key="5">
    <source>
        <dbReference type="ARBA" id="ARBA00023038"/>
    </source>
</evidence>
<comment type="subcellular location">
    <subcellularLocation>
        <location evidence="1 9 11">Nucleus</location>
    </subcellularLocation>
</comment>
<dbReference type="GO" id="GO:0000981">
    <property type="term" value="F:DNA-binding transcription factor activity, RNA polymerase II-specific"/>
    <property type="evidence" value="ECO:0007669"/>
    <property type="project" value="InterPro"/>
</dbReference>
<keyword evidence="6 9" id="KW-0238">DNA-binding</keyword>
<feature type="compositionally biased region" description="Polar residues" evidence="12">
    <location>
        <begin position="479"/>
        <end position="492"/>
    </location>
</feature>
<evidence type="ECO:0000256" key="10">
    <source>
        <dbReference type="PROSITE-ProRule" id="PRU00125"/>
    </source>
</evidence>
<protein>
    <submittedName>
        <fullName evidence="16">Uncharacterized protein</fullName>
    </submittedName>
</protein>
<evidence type="ECO:0000256" key="11">
    <source>
        <dbReference type="RuleBase" id="RU000682"/>
    </source>
</evidence>
<organism evidence="15 16">
    <name type="scientific">Ditylenchus dipsaci</name>
    <dbReference type="NCBI Taxonomy" id="166011"/>
    <lineage>
        <taxon>Eukaryota</taxon>
        <taxon>Metazoa</taxon>
        <taxon>Ecdysozoa</taxon>
        <taxon>Nematoda</taxon>
        <taxon>Chromadorea</taxon>
        <taxon>Rhabditida</taxon>
        <taxon>Tylenchina</taxon>
        <taxon>Tylenchomorpha</taxon>
        <taxon>Sphaerularioidea</taxon>
        <taxon>Anguinidae</taxon>
        <taxon>Anguininae</taxon>
        <taxon>Ditylenchus</taxon>
    </lineage>
</organism>
<feature type="DNA-binding region" description="Homeobox" evidence="9">
    <location>
        <begin position="541"/>
        <end position="600"/>
    </location>
</feature>
<dbReference type="Pfam" id="PF00412">
    <property type="entry name" value="LIM"/>
    <property type="match status" value="2"/>
</dbReference>
<feature type="region of interest" description="Disordered" evidence="12">
    <location>
        <begin position="117"/>
        <end position="185"/>
    </location>
</feature>
<dbReference type="AlphaFoldDB" id="A0A915D3L0"/>
<keyword evidence="8 9" id="KW-0539">Nucleus</keyword>
<evidence type="ECO:0000256" key="1">
    <source>
        <dbReference type="ARBA" id="ARBA00004123"/>
    </source>
</evidence>
<dbReference type="FunFam" id="1.10.10.60:FF:000041">
    <property type="entry name" value="insulin gene enhancer protein ISL-1"/>
    <property type="match status" value="1"/>
</dbReference>
<name>A0A915D3L0_9BILA</name>